<organismHost>
    <name type="scientific">Crocodylus johnstoni</name>
    <name type="common">Australian freshwater crocodile</name>
    <dbReference type="NCBI Taxonomy" id="184234"/>
</organismHost>
<organism evidence="1 2">
    <name type="scientific">Nile crocodilepox virus (isolate Crocodylus niloticus/Zimbabwe/Ume/2001)</name>
    <name type="common">CRV</name>
    <dbReference type="NCBI Taxonomy" id="1289473"/>
    <lineage>
        <taxon>Viruses</taxon>
        <taxon>Varidnaviria</taxon>
        <taxon>Bamfordvirae</taxon>
        <taxon>Nucleocytoviricota</taxon>
        <taxon>Pokkesviricetes</taxon>
        <taxon>Chitovirales</taxon>
        <taxon>Poxviridae</taxon>
        <taxon>Chordopoxvirinae</taxon>
        <taxon>Crocodylidpoxvirus</taxon>
        <taxon>Crocodylidpoxvirus nilecrocodilepox</taxon>
        <taxon>Nile crocodilepox virus</taxon>
    </lineage>
</organism>
<dbReference type="Proteomes" id="UP000011300">
    <property type="component" value="Segment"/>
</dbReference>
<sequence>MVKLILVGKSYCAMCRFAHALLNQPAITDKYELLCVNSFSLFSKENCLDLIGADRAYGVLTNLNNDPRYKSGVMLFKEEGDGSVKLVDLTKQLTLAATYGTDSVSIPELVAAIDSA</sequence>
<dbReference type="KEGG" id="vg:4363338"/>
<organismHost>
    <name type="scientific">Crocodylus porosus</name>
    <name type="common">Saltwater crocodile</name>
    <name type="synonym">Estuarine crocodile</name>
    <dbReference type="NCBI Taxonomy" id="8502"/>
</organismHost>
<dbReference type="EMBL" id="DQ356948">
    <property type="protein sequence ID" value="ABJ08966.1"/>
    <property type="molecule type" value="Genomic_DNA"/>
</dbReference>
<accession>Q070H6</accession>
<gene>
    <name evidence="1" type="ORF">CRV075</name>
</gene>
<keyword evidence="2" id="KW-1185">Reference proteome</keyword>
<proteinExistence type="predicted"/>
<dbReference type="RefSeq" id="YP_784265.1">
    <property type="nucleotide sequence ID" value="NC_008030.1"/>
</dbReference>
<evidence type="ECO:0000313" key="2">
    <source>
        <dbReference type="Proteomes" id="UP000011300"/>
    </source>
</evidence>
<name>Q070H6_CPRVZ</name>
<evidence type="ECO:0000313" key="1">
    <source>
        <dbReference type="EMBL" id="ABJ08966.1"/>
    </source>
</evidence>
<protein>
    <submittedName>
        <fullName evidence="1">Glutaredoxin 2</fullName>
    </submittedName>
</protein>
<organismHost>
    <name type="scientific">Crocodylus niloticus</name>
    <name type="common">Nile crocodile</name>
    <name type="synonym">African crocodile</name>
    <dbReference type="NCBI Taxonomy" id="8501"/>
</organismHost>
<dbReference type="GeneID" id="4363338"/>
<reference evidence="1 2" key="1">
    <citation type="journal article" date="2006" name="J. Virol.">
        <title>Genome of crocodilepox virus.</title>
        <authorList>
            <person name="Afonso C.L."/>
            <person name="Tulman E.R."/>
            <person name="Delhon G."/>
            <person name="Lu Z."/>
            <person name="Viljoen G.J."/>
            <person name="Wallace D.B."/>
            <person name="Kutish G.F."/>
            <person name="Rock D.L."/>
        </authorList>
    </citation>
    <scope>NUCLEOTIDE SEQUENCE [LARGE SCALE GENOMIC DNA]</scope>
    <source>
        <strain evidence="2">Isolate Crocodylus niloticus/Zimbabwe/Ume/2001</strain>
    </source>
</reference>
<dbReference type="Gene3D" id="3.40.30.10">
    <property type="entry name" value="Glutaredoxin"/>
    <property type="match status" value="1"/>
</dbReference>